<evidence type="ECO:0000313" key="6">
    <source>
        <dbReference type="EMBL" id="MCR9036959.1"/>
    </source>
</evidence>
<evidence type="ECO:0000256" key="3">
    <source>
        <dbReference type="ARBA" id="ARBA00023014"/>
    </source>
</evidence>
<dbReference type="Pfam" id="PF07992">
    <property type="entry name" value="Pyr_redox_2"/>
    <property type="match status" value="1"/>
</dbReference>
<feature type="domain" description="4Fe-4S ferredoxin-type" evidence="5">
    <location>
        <begin position="315"/>
        <end position="344"/>
    </location>
</feature>
<feature type="compositionally biased region" description="Basic and acidic residues" evidence="4">
    <location>
        <begin position="937"/>
        <end position="951"/>
    </location>
</feature>
<keyword evidence="7" id="KW-1185">Reference proteome</keyword>
<dbReference type="PRINTS" id="PR00419">
    <property type="entry name" value="ADXRDTASE"/>
</dbReference>
<dbReference type="SUPFAM" id="SSF46548">
    <property type="entry name" value="alpha-helical ferredoxin"/>
    <property type="match status" value="1"/>
</dbReference>
<dbReference type="PROSITE" id="PS51379">
    <property type="entry name" value="4FE4S_FER_2"/>
    <property type="match status" value="2"/>
</dbReference>
<proteinExistence type="predicted"/>
<accession>A0ABT1Z9S3</accession>
<dbReference type="PANTHER" id="PTHR42783">
    <property type="entry name" value="GLUTAMATE SYNTHASE [NADPH] SMALL CHAIN"/>
    <property type="match status" value="1"/>
</dbReference>
<dbReference type="RefSeq" id="WP_258499408.1">
    <property type="nucleotide sequence ID" value="NZ_JANSKA010000005.1"/>
</dbReference>
<feature type="region of interest" description="Disordered" evidence="4">
    <location>
        <begin position="937"/>
        <end position="968"/>
    </location>
</feature>
<keyword evidence="2" id="KW-0408">Iron</keyword>
<reference evidence="6 7" key="1">
    <citation type="submission" date="2022-08" db="EMBL/GenBank/DDBJ databases">
        <title>Tractidigestivibacter montrealensis type strain KD21.</title>
        <authorList>
            <person name="Diop K."/>
            <person name="Richard C."/>
            <person name="Routy B."/>
        </authorList>
    </citation>
    <scope>NUCLEOTIDE SEQUENCE [LARGE SCALE GENOMIC DNA]</scope>
    <source>
        <strain evidence="6 7">KD21</strain>
    </source>
</reference>
<dbReference type="PANTHER" id="PTHR42783:SF3">
    <property type="entry name" value="GLUTAMATE SYNTHASE [NADPH] SMALL CHAIN-RELATED"/>
    <property type="match status" value="1"/>
</dbReference>
<name>A0ABT1Z9S3_9ACTN</name>
<evidence type="ECO:0000256" key="1">
    <source>
        <dbReference type="ARBA" id="ARBA00022723"/>
    </source>
</evidence>
<protein>
    <submittedName>
        <fullName evidence="6">FAD-dependent oxidoreductase</fullName>
    </submittedName>
</protein>
<evidence type="ECO:0000256" key="2">
    <source>
        <dbReference type="ARBA" id="ARBA00023004"/>
    </source>
</evidence>
<dbReference type="Pfam" id="PF00037">
    <property type="entry name" value="Fer4"/>
    <property type="match status" value="2"/>
</dbReference>
<evidence type="ECO:0000259" key="5">
    <source>
        <dbReference type="PROSITE" id="PS51379"/>
    </source>
</evidence>
<organism evidence="6 7">
    <name type="scientific">Tractidigestivibacter montrealensis</name>
    <dbReference type="NCBI Taxonomy" id="2972466"/>
    <lineage>
        <taxon>Bacteria</taxon>
        <taxon>Bacillati</taxon>
        <taxon>Actinomycetota</taxon>
        <taxon>Coriobacteriia</taxon>
        <taxon>Coriobacteriales</taxon>
        <taxon>Atopobiaceae</taxon>
        <taxon>Tractidigestivibacter</taxon>
    </lineage>
</organism>
<dbReference type="EMBL" id="JANSKA010000005">
    <property type="protein sequence ID" value="MCR9036959.1"/>
    <property type="molecule type" value="Genomic_DNA"/>
</dbReference>
<keyword evidence="1" id="KW-0479">Metal-binding</keyword>
<dbReference type="InterPro" id="IPR017900">
    <property type="entry name" value="4Fe4S_Fe_S_CS"/>
</dbReference>
<dbReference type="Proteomes" id="UP001204320">
    <property type="component" value="Unassembled WGS sequence"/>
</dbReference>
<dbReference type="InterPro" id="IPR028261">
    <property type="entry name" value="DPD_II"/>
</dbReference>
<feature type="domain" description="4Fe-4S ferredoxin-type" evidence="5">
    <location>
        <begin position="866"/>
        <end position="895"/>
    </location>
</feature>
<dbReference type="Pfam" id="PF14691">
    <property type="entry name" value="Fer4_20"/>
    <property type="match status" value="1"/>
</dbReference>
<dbReference type="InterPro" id="IPR023753">
    <property type="entry name" value="FAD/NAD-binding_dom"/>
</dbReference>
<sequence length="968" mass="107101">MPEQFEQPRSIYQNEAQRNAAVAKLGRKITDVVKHKIGGVKTDDPEYWGLKEVLTDEMVDLGNRMKLRQFYDFDQMMALAPEIEPAHLQELLDQMSVIGILEYDYGDHYNDDGPIADAPRTKRWRLPFFVPGSAELFNSSKDRIDKNPPVANFFERMTFIPLAGITQMVPPGGDGVGMHVIPVEEAVNFQNEAIKLERISYWLKKYEGHISAGICSCRYSRTTLGEGCADDPDDWCIQVGDMADYTVETGRAHYITTEEALEILKRAEDNGFVHQITNIDGENKIFDICNCDVKICNALRTSMLFNTPNLSRSSYTAKVTPENCVACGLCVESCPAGAVKLGQKLCRANGEQPKYPRAILPDAIHWGKYAWDENYRDTARMHNTWPTGSAPCKAACPAHVPVQAYLQKAKEGKYQEAVELIRTMNPFPAVCGRICNKRCEDACTRGTIDQPVSIDAVKKFVADYDLAQAQHAVPNRAVPSVHDHFDQKIAIIGAGPAGLSCAYYLALLGYSPVVFEKHEQPGGMMMYGIPSYKLEKDVLLAEVEIIKSLGVEIRCGVEVGRDVTLDQLREQGFQAFFVAVGCQGGRRPGVPGDTAEGTDVAVHYLEDSMAKGNPAMSGDVVVVGGGNVAVDCARNAKRRGADAVTMVSLEQRDEMPATNAEIAETLEDGVTVQNGWGPKEVLVNESGHVKGVVFKRCTQVIDPKTKRFSPLYNEDETITVPCNQVVFAIGQAIEWGGLLDGRSVTFHHGNYPQADALTFQTADKDIFVGGDVLTGPKFVIDAIAAGHYAAESLHRRVQEGASMTIGRDRHNYLEFDKDDLLIDSYDNAGRQEEGMDPEGADRFRDTHRTLTAEQVAIETKRCLSCGASVVDPNKCIGCGICTTRCKFDAIHLYRDHPEMTDMRVAEDKVAGLASYAIKRAVKIVANSGSEEAKIMREKRREYNRTHKEFNRTHPYTGNSSDESREENA</sequence>
<dbReference type="Gene3D" id="3.30.70.20">
    <property type="match status" value="1"/>
</dbReference>
<comment type="caution">
    <text evidence="6">The sequence shown here is derived from an EMBL/GenBank/DDBJ whole genome shotgun (WGS) entry which is preliminary data.</text>
</comment>
<dbReference type="InterPro" id="IPR017896">
    <property type="entry name" value="4Fe4S_Fe-S-bd"/>
</dbReference>
<dbReference type="InterPro" id="IPR036188">
    <property type="entry name" value="FAD/NAD-bd_sf"/>
</dbReference>
<dbReference type="SUPFAM" id="SSF54862">
    <property type="entry name" value="4Fe-4S ferredoxins"/>
    <property type="match status" value="2"/>
</dbReference>
<dbReference type="InterPro" id="IPR009051">
    <property type="entry name" value="Helical_ferredxn"/>
</dbReference>
<gene>
    <name evidence="6" type="ORF">NVS32_08385</name>
</gene>
<keyword evidence="3" id="KW-0411">Iron-sulfur</keyword>
<dbReference type="PROSITE" id="PS00198">
    <property type="entry name" value="4FE4S_FER_1"/>
    <property type="match status" value="1"/>
</dbReference>
<dbReference type="Gene3D" id="3.50.50.60">
    <property type="entry name" value="FAD/NAD(P)-binding domain"/>
    <property type="match status" value="2"/>
</dbReference>
<evidence type="ECO:0000313" key="7">
    <source>
        <dbReference type="Proteomes" id="UP001204320"/>
    </source>
</evidence>
<dbReference type="SUPFAM" id="SSF51971">
    <property type="entry name" value="Nucleotide-binding domain"/>
    <property type="match status" value="1"/>
</dbReference>
<dbReference type="Gene3D" id="1.10.1060.10">
    <property type="entry name" value="Alpha-helical ferredoxin"/>
    <property type="match status" value="1"/>
</dbReference>
<evidence type="ECO:0000256" key="4">
    <source>
        <dbReference type="SAM" id="MobiDB-lite"/>
    </source>
</evidence>